<organism evidence="2 3">
    <name type="scientific">Decorospora gaudefroyi</name>
    <dbReference type="NCBI Taxonomy" id="184978"/>
    <lineage>
        <taxon>Eukaryota</taxon>
        <taxon>Fungi</taxon>
        <taxon>Dikarya</taxon>
        <taxon>Ascomycota</taxon>
        <taxon>Pezizomycotina</taxon>
        <taxon>Dothideomycetes</taxon>
        <taxon>Pleosporomycetidae</taxon>
        <taxon>Pleosporales</taxon>
        <taxon>Pleosporineae</taxon>
        <taxon>Pleosporaceae</taxon>
        <taxon>Decorospora</taxon>
    </lineage>
</organism>
<name>A0A6A5K4P3_9PLEO</name>
<feature type="transmembrane region" description="Helical" evidence="1">
    <location>
        <begin position="59"/>
        <end position="77"/>
    </location>
</feature>
<keyword evidence="3" id="KW-1185">Reference proteome</keyword>
<feature type="transmembrane region" description="Helical" evidence="1">
    <location>
        <begin position="6"/>
        <end position="25"/>
    </location>
</feature>
<protein>
    <submittedName>
        <fullName evidence="2">Uncharacterized protein</fullName>
    </submittedName>
</protein>
<evidence type="ECO:0000313" key="3">
    <source>
        <dbReference type="Proteomes" id="UP000800040"/>
    </source>
</evidence>
<keyword evidence="1" id="KW-0812">Transmembrane</keyword>
<proteinExistence type="predicted"/>
<evidence type="ECO:0000256" key="1">
    <source>
        <dbReference type="SAM" id="Phobius"/>
    </source>
</evidence>
<accession>A0A6A5K4P3</accession>
<reference evidence="2" key="1">
    <citation type="submission" date="2020-01" db="EMBL/GenBank/DDBJ databases">
        <authorList>
            <consortium name="DOE Joint Genome Institute"/>
            <person name="Haridas S."/>
            <person name="Albert R."/>
            <person name="Binder M."/>
            <person name="Bloem J."/>
            <person name="Labutti K."/>
            <person name="Salamov A."/>
            <person name="Andreopoulos B."/>
            <person name="Baker S.E."/>
            <person name="Barry K."/>
            <person name="Bills G."/>
            <person name="Bluhm B.H."/>
            <person name="Cannon C."/>
            <person name="Castanera R."/>
            <person name="Culley D.E."/>
            <person name="Daum C."/>
            <person name="Ezra D."/>
            <person name="Gonzalez J.B."/>
            <person name="Henrissat B."/>
            <person name="Kuo A."/>
            <person name="Liang C."/>
            <person name="Lipzen A."/>
            <person name="Lutzoni F."/>
            <person name="Magnuson J."/>
            <person name="Mondo S."/>
            <person name="Nolan M."/>
            <person name="Ohm R."/>
            <person name="Pangilinan J."/>
            <person name="Park H.-J."/>
            <person name="Ramirez L."/>
            <person name="Alfaro M."/>
            <person name="Sun H."/>
            <person name="Tritt A."/>
            <person name="Yoshinaga Y."/>
            <person name="Zwiers L.-H."/>
            <person name="Turgeon B.G."/>
            <person name="Goodwin S.B."/>
            <person name="Spatafora J.W."/>
            <person name="Crous P.W."/>
            <person name="Grigoriev I.V."/>
        </authorList>
    </citation>
    <scope>NUCLEOTIDE SEQUENCE</scope>
    <source>
        <strain evidence="2">P77</strain>
    </source>
</reference>
<dbReference type="AlphaFoldDB" id="A0A6A5K4P3"/>
<dbReference type="EMBL" id="ML975375">
    <property type="protein sequence ID" value="KAF1831066.1"/>
    <property type="molecule type" value="Genomic_DNA"/>
</dbReference>
<keyword evidence="1" id="KW-1133">Transmembrane helix</keyword>
<keyword evidence="1" id="KW-0472">Membrane</keyword>
<evidence type="ECO:0000313" key="2">
    <source>
        <dbReference type="EMBL" id="KAF1831066.1"/>
    </source>
</evidence>
<feature type="transmembrane region" description="Helical" evidence="1">
    <location>
        <begin position="32"/>
        <end position="53"/>
    </location>
</feature>
<gene>
    <name evidence="2" type="ORF">BDW02DRAFT_72614</name>
</gene>
<sequence length="192" mass="22446">MASQKHHSAVFWSVFVFSFGFRHLVRFPFASVIIIARIWCGHDCAFSIAVSLLSYHKAWRGYLLSLSYYIVVIFLDLTHSQNQLPSTFSNMYEPYYGKFLSYFFLHHSLCAQQSRHLYPGTTASQHGMSTDRSQLAHIIQPFLQSPSYHPSLAHIPTERWTLQTQMQMLNTSQQSQVPFSRLEHFSRFMGWR</sequence>
<dbReference type="Proteomes" id="UP000800040">
    <property type="component" value="Unassembled WGS sequence"/>
</dbReference>